<gene>
    <name evidence="1" type="ORF">OWV82_008853</name>
</gene>
<reference evidence="1 2" key="1">
    <citation type="journal article" date="2023" name="Science">
        <title>Complex scaffold remodeling in plant triterpene biosynthesis.</title>
        <authorList>
            <person name="De La Pena R."/>
            <person name="Hodgson H."/>
            <person name="Liu J.C."/>
            <person name="Stephenson M.J."/>
            <person name="Martin A.C."/>
            <person name="Owen C."/>
            <person name="Harkess A."/>
            <person name="Leebens-Mack J."/>
            <person name="Jimenez L.E."/>
            <person name="Osbourn A."/>
            <person name="Sattely E.S."/>
        </authorList>
    </citation>
    <scope>NUCLEOTIDE SEQUENCE [LARGE SCALE GENOMIC DNA]</scope>
    <source>
        <strain evidence="2">cv. JPN11</strain>
        <tissue evidence="1">Leaf</tissue>
    </source>
</reference>
<accession>A0ACC1YBK2</accession>
<proteinExistence type="predicted"/>
<evidence type="ECO:0000313" key="2">
    <source>
        <dbReference type="Proteomes" id="UP001164539"/>
    </source>
</evidence>
<organism evidence="1 2">
    <name type="scientific">Melia azedarach</name>
    <name type="common">Chinaberry tree</name>
    <dbReference type="NCBI Taxonomy" id="155640"/>
    <lineage>
        <taxon>Eukaryota</taxon>
        <taxon>Viridiplantae</taxon>
        <taxon>Streptophyta</taxon>
        <taxon>Embryophyta</taxon>
        <taxon>Tracheophyta</taxon>
        <taxon>Spermatophyta</taxon>
        <taxon>Magnoliopsida</taxon>
        <taxon>eudicotyledons</taxon>
        <taxon>Gunneridae</taxon>
        <taxon>Pentapetalae</taxon>
        <taxon>rosids</taxon>
        <taxon>malvids</taxon>
        <taxon>Sapindales</taxon>
        <taxon>Meliaceae</taxon>
        <taxon>Melia</taxon>
    </lineage>
</organism>
<comment type="caution">
    <text evidence="1">The sequence shown here is derived from an EMBL/GenBank/DDBJ whole genome shotgun (WGS) entry which is preliminary data.</text>
</comment>
<dbReference type="Proteomes" id="UP001164539">
    <property type="component" value="Chromosome 4"/>
</dbReference>
<keyword evidence="2" id="KW-1185">Reference proteome</keyword>
<evidence type="ECO:0000313" key="1">
    <source>
        <dbReference type="EMBL" id="KAJ4721131.1"/>
    </source>
</evidence>
<protein>
    <submittedName>
        <fullName evidence="1">Pentatricopeptide repeat-containing protein</fullName>
    </submittedName>
</protein>
<sequence length="888" mass="100876">MSLFLQTPLRFKPPILSKPENGVVYVRSAMSVPQKKTRRRKQQQRQQKDGDSLYSTNGAMVSVAEQGLRLVFMEELMQHARNRDAVGVNDVIYDMIAAGLSPGPRSFHGLVVAHALNGDHEGAMQSLKRELSAGLHPLRETLIALIRLFGSKGHATKGLEILAAMEKLNYDIRQAWLILVEELVRNKYLEDANKVFLRGAKGGLRATDEIYDLMIEEDCKAGDHSNALEIAYEMEAAGRMATTFHFNHLLSCQATCGVPEVAFATFENMEYGEDYMKPNTETYNWVIQAYTRAESYDRVQDVAELLGMMVEDHKRVQPNVKTYALLVECFTKYCVVTEAIRHFRALINYEGGTKVLHNEGNFGDPLSLYLRALCREGRIVELLEALEAMARDNQPIPPRAMILSRKYRTLVSSWIEPLQEEAELGYEIDYIARYIAEGGLTGERKRWVPRRGKTPLDPDAVGFIYSNPIETSFKQRCLENWRVHHRKLLITLQNEGLAALGDASESDYIRVEEILRKIVKGPEQNVLKPKAASKMLVSELKEELEAQGLPTDGTRNVLYQRVQKARRINRSRGRPLWVPPVEEEEEEVDEEVDELISRIKLEEGNTEFWKRRFLGEGLIHNHDESVDTDESELPEMLDDDVIDVEDAAKDVEDDEADEEEEVEQTEPESQDGDRVKEKLVEAKKPLQMIGVQLLKDSDQTTSSSKRSKKRTSRMVEDDDDDDWFPEDIFEAFKEMRKRKVFDVSDMYTIADAWGWTWEREIKNKTPQKWSQEWEVELAMKVMLKVIELGGAPTIGDCALIIRAAIRAPMPSAFLKILQTAHNLGYVFGSPLYDEIISLCLDIGELDAAIAIVADMETTGITVPDQTLDRVISDRQQTNETAVDDGASP</sequence>
<dbReference type="EMBL" id="CM051397">
    <property type="protein sequence ID" value="KAJ4721131.1"/>
    <property type="molecule type" value="Genomic_DNA"/>
</dbReference>
<name>A0ACC1YBK2_MELAZ</name>